<sequence>MNLGENIKKLRKEKNLSQEQLAEMLNVSRQAVSKWESGKTYTDIDNLVLLRDIFNVTLDDLIINENKTKSEDTIEPSKSCTNNYIEYEKDEEDDELSVNLMIGGLTIGMAIGLITDNFMWGTAGSFLGMGIGYILEYIRKAEPYHK</sequence>
<dbReference type="SUPFAM" id="SSF47413">
    <property type="entry name" value="lambda repressor-like DNA-binding domains"/>
    <property type="match status" value="1"/>
</dbReference>
<dbReference type="RefSeq" id="WP_092727481.1">
    <property type="nucleotide sequence ID" value="NZ_FNGW01000011.1"/>
</dbReference>
<dbReference type="GO" id="GO:0003677">
    <property type="term" value="F:DNA binding"/>
    <property type="evidence" value="ECO:0007669"/>
    <property type="project" value="UniProtKB-KW"/>
</dbReference>
<dbReference type="PANTHER" id="PTHR46558:SF11">
    <property type="entry name" value="HTH-TYPE TRANSCRIPTIONAL REGULATOR XRE"/>
    <property type="match status" value="1"/>
</dbReference>
<dbReference type="Pfam" id="PF01381">
    <property type="entry name" value="HTH_3"/>
    <property type="match status" value="1"/>
</dbReference>
<dbReference type="InterPro" id="IPR001387">
    <property type="entry name" value="Cro/C1-type_HTH"/>
</dbReference>
<dbReference type="Gene3D" id="1.10.260.40">
    <property type="entry name" value="lambda repressor-like DNA-binding domains"/>
    <property type="match status" value="1"/>
</dbReference>
<proteinExistence type="predicted"/>
<protein>
    <submittedName>
        <fullName evidence="4">Transcriptional regulator, contains XRE-family HTH domain</fullName>
    </submittedName>
</protein>
<organism evidence="4 5">
    <name type="scientific">Romboutsia lituseburensis DSM 797</name>
    <dbReference type="NCBI Taxonomy" id="1121325"/>
    <lineage>
        <taxon>Bacteria</taxon>
        <taxon>Bacillati</taxon>
        <taxon>Bacillota</taxon>
        <taxon>Clostridia</taxon>
        <taxon>Peptostreptococcales</taxon>
        <taxon>Peptostreptococcaceae</taxon>
        <taxon>Romboutsia</taxon>
    </lineage>
</organism>
<evidence type="ECO:0000259" key="3">
    <source>
        <dbReference type="PROSITE" id="PS50943"/>
    </source>
</evidence>
<feature type="transmembrane region" description="Helical" evidence="2">
    <location>
        <begin position="96"/>
        <end position="114"/>
    </location>
</feature>
<keyword evidence="2" id="KW-0472">Membrane</keyword>
<dbReference type="PANTHER" id="PTHR46558">
    <property type="entry name" value="TRACRIPTIONAL REGULATORY PROTEIN-RELATED-RELATED"/>
    <property type="match status" value="1"/>
</dbReference>
<feature type="transmembrane region" description="Helical" evidence="2">
    <location>
        <begin position="120"/>
        <end position="138"/>
    </location>
</feature>
<name>A0A1G9T335_9FIRM</name>
<evidence type="ECO:0000313" key="5">
    <source>
        <dbReference type="Proteomes" id="UP000199068"/>
    </source>
</evidence>
<dbReference type="InterPro" id="IPR010982">
    <property type="entry name" value="Lambda_DNA-bd_dom_sf"/>
</dbReference>
<keyword evidence="5" id="KW-1185">Reference proteome</keyword>
<evidence type="ECO:0000256" key="2">
    <source>
        <dbReference type="SAM" id="Phobius"/>
    </source>
</evidence>
<dbReference type="CDD" id="cd00093">
    <property type="entry name" value="HTH_XRE"/>
    <property type="match status" value="1"/>
</dbReference>
<keyword evidence="2" id="KW-0812">Transmembrane</keyword>
<dbReference type="EMBL" id="FNGW01000011">
    <property type="protein sequence ID" value="SDM42046.1"/>
    <property type="molecule type" value="Genomic_DNA"/>
</dbReference>
<dbReference type="Proteomes" id="UP000199068">
    <property type="component" value="Unassembled WGS sequence"/>
</dbReference>
<dbReference type="AlphaFoldDB" id="A0A1G9T335"/>
<reference evidence="4 5" key="1">
    <citation type="submission" date="2016-10" db="EMBL/GenBank/DDBJ databases">
        <authorList>
            <person name="de Groot N.N."/>
        </authorList>
    </citation>
    <scope>NUCLEOTIDE SEQUENCE [LARGE SCALE GENOMIC DNA]</scope>
    <source>
        <strain evidence="4 5">DSM 797</strain>
    </source>
</reference>
<dbReference type="SMART" id="SM00530">
    <property type="entry name" value="HTH_XRE"/>
    <property type="match status" value="1"/>
</dbReference>
<evidence type="ECO:0000256" key="1">
    <source>
        <dbReference type="ARBA" id="ARBA00023125"/>
    </source>
</evidence>
<evidence type="ECO:0000313" key="4">
    <source>
        <dbReference type="EMBL" id="SDM42046.1"/>
    </source>
</evidence>
<keyword evidence="1" id="KW-0238">DNA-binding</keyword>
<gene>
    <name evidence="4" type="ORF">SAMN04515677_11175</name>
</gene>
<feature type="domain" description="HTH cro/C1-type" evidence="3">
    <location>
        <begin position="7"/>
        <end position="61"/>
    </location>
</feature>
<dbReference type="PROSITE" id="PS50943">
    <property type="entry name" value="HTH_CROC1"/>
    <property type="match status" value="1"/>
</dbReference>
<accession>A0A1G9T335</accession>
<keyword evidence="2" id="KW-1133">Transmembrane helix</keyword>
<dbReference type="STRING" id="1121325.SAMN04515677_11175"/>